<dbReference type="FunFam" id="1.10.510.10:FF:000262">
    <property type="entry name" value="Serine/threonine-protein kinase Nek8"/>
    <property type="match status" value="1"/>
</dbReference>
<evidence type="ECO:0000313" key="12">
    <source>
        <dbReference type="EMBL" id="KAK7870547.1"/>
    </source>
</evidence>
<evidence type="ECO:0000256" key="8">
    <source>
        <dbReference type="ARBA" id="ARBA00047899"/>
    </source>
</evidence>
<dbReference type="GO" id="GO:0005524">
    <property type="term" value="F:ATP binding"/>
    <property type="evidence" value="ECO:0007669"/>
    <property type="project" value="UniProtKB-UniRule"/>
</dbReference>
<dbReference type="InterPro" id="IPR011009">
    <property type="entry name" value="Kinase-like_dom_sf"/>
</dbReference>
<keyword evidence="7 10" id="KW-0067">ATP-binding</keyword>
<evidence type="ECO:0000256" key="3">
    <source>
        <dbReference type="ARBA" id="ARBA00022527"/>
    </source>
</evidence>
<evidence type="ECO:0000256" key="7">
    <source>
        <dbReference type="ARBA" id="ARBA00022840"/>
    </source>
</evidence>
<dbReference type="PIRSF" id="PIRSF000654">
    <property type="entry name" value="Integrin-linked_kinase"/>
    <property type="match status" value="1"/>
</dbReference>
<organism evidence="12 13">
    <name type="scientific">Gryllus longicercus</name>
    <dbReference type="NCBI Taxonomy" id="2509291"/>
    <lineage>
        <taxon>Eukaryota</taxon>
        <taxon>Metazoa</taxon>
        <taxon>Ecdysozoa</taxon>
        <taxon>Arthropoda</taxon>
        <taxon>Hexapoda</taxon>
        <taxon>Insecta</taxon>
        <taxon>Pterygota</taxon>
        <taxon>Neoptera</taxon>
        <taxon>Polyneoptera</taxon>
        <taxon>Orthoptera</taxon>
        <taxon>Ensifera</taxon>
        <taxon>Gryllidea</taxon>
        <taxon>Grylloidea</taxon>
        <taxon>Gryllidae</taxon>
        <taxon>Gryllinae</taxon>
        <taxon>Gryllus</taxon>
    </lineage>
</organism>
<comment type="caution">
    <text evidence="12">The sequence shown here is derived from an EMBL/GenBank/DDBJ whole genome shotgun (WGS) entry which is preliminary data.</text>
</comment>
<dbReference type="PROSITE" id="PS50011">
    <property type="entry name" value="PROTEIN_KINASE_DOM"/>
    <property type="match status" value="1"/>
</dbReference>
<evidence type="ECO:0000256" key="1">
    <source>
        <dbReference type="ARBA" id="ARBA00010886"/>
    </source>
</evidence>
<evidence type="ECO:0000256" key="5">
    <source>
        <dbReference type="ARBA" id="ARBA00022741"/>
    </source>
</evidence>
<dbReference type="PANTHER" id="PTHR44899">
    <property type="entry name" value="CAMK FAMILY PROTEIN KINASE"/>
    <property type="match status" value="1"/>
</dbReference>
<dbReference type="EC" id="2.7.11.1" evidence="2"/>
<dbReference type="InterPro" id="IPR017441">
    <property type="entry name" value="Protein_kinase_ATP_BS"/>
</dbReference>
<dbReference type="AlphaFoldDB" id="A0AAN9VZA8"/>
<evidence type="ECO:0000256" key="6">
    <source>
        <dbReference type="ARBA" id="ARBA00022777"/>
    </source>
</evidence>
<dbReference type="Proteomes" id="UP001378592">
    <property type="component" value="Unassembled WGS sequence"/>
</dbReference>
<dbReference type="InterPro" id="IPR001245">
    <property type="entry name" value="Ser-Thr/Tyr_kinase_cat_dom"/>
</dbReference>
<dbReference type="Gene3D" id="3.30.200.20">
    <property type="entry name" value="Phosphorylase Kinase, domain 1"/>
    <property type="match status" value="1"/>
</dbReference>
<gene>
    <name evidence="12" type="ORF">R5R35_002945</name>
</gene>
<dbReference type="SUPFAM" id="SSF56112">
    <property type="entry name" value="Protein kinase-like (PK-like)"/>
    <property type="match status" value="1"/>
</dbReference>
<sequence length="273" mass="31109">MENYEKIKIIGRGTFGVVYLFKNISDGKLVVIKQICVQQITDEEKLSTDDEVKVLSMLHHPLIIEYYTSFIEDETLSIVMEYAAGGTLGAFLRGRNKALEEEDVLNLFCQILLGLEHVHSKDIVHRDLTTDNIFLTKNYKMIKIGDFGISKILASKSKANTVVGTPCYMSPELCQGRPYNNKSDIWALGCVLYEMLTLKRAFEAPTLPNLVLKIMEGAFQPIEHHIYDVEIYKLMNLMLHLKPEFRPSVSKIRVHPIILQPLYSLFVNLGNIT</sequence>
<dbReference type="PRINTS" id="PR00109">
    <property type="entry name" value="TYRKINASE"/>
</dbReference>
<evidence type="ECO:0000313" key="13">
    <source>
        <dbReference type="Proteomes" id="UP001378592"/>
    </source>
</evidence>
<dbReference type="PROSITE" id="PS00109">
    <property type="entry name" value="PROTEIN_KINASE_TYR"/>
    <property type="match status" value="1"/>
</dbReference>
<comment type="similarity">
    <text evidence="1">Belongs to the protein kinase superfamily. NEK Ser/Thr protein kinase family. NIMA subfamily.</text>
</comment>
<keyword evidence="3" id="KW-0723">Serine/threonine-protein kinase</keyword>
<feature type="binding site" evidence="10">
    <location>
        <position position="33"/>
    </location>
    <ligand>
        <name>ATP</name>
        <dbReference type="ChEBI" id="CHEBI:30616"/>
    </ligand>
</feature>
<dbReference type="FunFam" id="3.30.200.20:FF:000097">
    <property type="entry name" value="Probable serine/threonine-protein kinase nek1"/>
    <property type="match status" value="1"/>
</dbReference>
<keyword evidence="4" id="KW-0808">Transferase</keyword>
<dbReference type="GO" id="GO:0004674">
    <property type="term" value="F:protein serine/threonine kinase activity"/>
    <property type="evidence" value="ECO:0007669"/>
    <property type="project" value="UniProtKB-KW"/>
</dbReference>
<reference evidence="12 13" key="1">
    <citation type="submission" date="2024-03" db="EMBL/GenBank/DDBJ databases">
        <title>The genome assembly and annotation of the cricket Gryllus longicercus Weissman &amp; Gray.</title>
        <authorList>
            <person name="Szrajer S."/>
            <person name="Gray D."/>
            <person name="Ylla G."/>
        </authorList>
    </citation>
    <scope>NUCLEOTIDE SEQUENCE [LARGE SCALE GENOMIC DNA]</scope>
    <source>
        <strain evidence="12">DAG 2021-001</strain>
        <tissue evidence="12">Whole body minus gut</tissue>
    </source>
</reference>
<dbReference type="EMBL" id="JAZDUA010000056">
    <property type="protein sequence ID" value="KAK7870547.1"/>
    <property type="molecule type" value="Genomic_DNA"/>
</dbReference>
<dbReference type="PROSITE" id="PS00107">
    <property type="entry name" value="PROTEIN_KINASE_ATP"/>
    <property type="match status" value="1"/>
</dbReference>
<keyword evidence="5 10" id="KW-0547">Nucleotide-binding</keyword>
<feature type="domain" description="Protein kinase" evidence="11">
    <location>
        <begin position="4"/>
        <end position="258"/>
    </location>
</feature>
<dbReference type="CDD" id="cd08215">
    <property type="entry name" value="STKc_Nek"/>
    <property type="match status" value="1"/>
</dbReference>
<dbReference type="Gene3D" id="1.10.510.10">
    <property type="entry name" value="Transferase(Phosphotransferase) domain 1"/>
    <property type="match status" value="1"/>
</dbReference>
<evidence type="ECO:0000256" key="4">
    <source>
        <dbReference type="ARBA" id="ARBA00022679"/>
    </source>
</evidence>
<name>A0AAN9VZA8_9ORTH</name>
<accession>A0AAN9VZA8</accession>
<comment type="catalytic activity">
    <reaction evidence="8">
        <text>L-threonyl-[protein] + ATP = O-phospho-L-threonyl-[protein] + ADP + H(+)</text>
        <dbReference type="Rhea" id="RHEA:46608"/>
        <dbReference type="Rhea" id="RHEA-COMP:11060"/>
        <dbReference type="Rhea" id="RHEA-COMP:11605"/>
        <dbReference type="ChEBI" id="CHEBI:15378"/>
        <dbReference type="ChEBI" id="CHEBI:30013"/>
        <dbReference type="ChEBI" id="CHEBI:30616"/>
        <dbReference type="ChEBI" id="CHEBI:61977"/>
        <dbReference type="ChEBI" id="CHEBI:456216"/>
        <dbReference type="EC" id="2.7.11.1"/>
    </reaction>
</comment>
<protein>
    <recommendedName>
        <fullName evidence="2">non-specific serine/threonine protein kinase</fullName>
        <ecNumber evidence="2">2.7.11.1</ecNumber>
    </recommendedName>
</protein>
<evidence type="ECO:0000259" key="11">
    <source>
        <dbReference type="PROSITE" id="PS50011"/>
    </source>
</evidence>
<evidence type="ECO:0000256" key="2">
    <source>
        <dbReference type="ARBA" id="ARBA00012513"/>
    </source>
</evidence>
<dbReference type="Pfam" id="PF00069">
    <property type="entry name" value="Pkinase"/>
    <property type="match status" value="1"/>
</dbReference>
<comment type="catalytic activity">
    <reaction evidence="9">
        <text>L-seryl-[protein] + ATP = O-phospho-L-seryl-[protein] + ADP + H(+)</text>
        <dbReference type="Rhea" id="RHEA:17989"/>
        <dbReference type="Rhea" id="RHEA-COMP:9863"/>
        <dbReference type="Rhea" id="RHEA-COMP:11604"/>
        <dbReference type="ChEBI" id="CHEBI:15378"/>
        <dbReference type="ChEBI" id="CHEBI:29999"/>
        <dbReference type="ChEBI" id="CHEBI:30616"/>
        <dbReference type="ChEBI" id="CHEBI:83421"/>
        <dbReference type="ChEBI" id="CHEBI:456216"/>
        <dbReference type="EC" id="2.7.11.1"/>
    </reaction>
</comment>
<keyword evidence="6" id="KW-0418">Kinase</keyword>
<proteinExistence type="inferred from homology"/>
<dbReference type="InterPro" id="IPR008266">
    <property type="entry name" value="Tyr_kinase_AS"/>
</dbReference>
<keyword evidence="13" id="KW-1185">Reference proteome</keyword>
<dbReference type="PANTHER" id="PTHR44899:SF3">
    <property type="entry name" value="SERINE_THREONINE-PROTEIN KINASE NEK1"/>
    <property type="match status" value="1"/>
</dbReference>
<evidence type="ECO:0000256" key="9">
    <source>
        <dbReference type="ARBA" id="ARBA00048679"/>
    </source>
</evidence>
<dbReference type="InterPro" id="IPR051131">
    <property type="entry name" value="NEK_Ser/Thr_kinase_NIMA"/>
</dbReference>
<dbReference type="InterPro" id="IPR000719">
    <property type="entry name" value="Prot_kinase_dom"/>
</dbReference>
<evidence type="ECO:0000256" key="10">
    <source>
        <dbReference type="PROSITE-ProRule" id="PRU10141"/>
    </source>
</evidence>